<reference evidence="4 5" key="1">
    <citation type="submission" date="2011-01" db="EMBL/GenBank/DDBJ databases">
        <authorList>
            <person name="Weinstock G."/>
            <person name="Sodergren E."/>
            <person name="Clifton S."/>
            <person name="Fulton L."/>
            <person name="Fulton B."/>
            <person name="Courtney L."/>
            <person name="Fronick C."/>
            <person name="Harrison M."/>
            <person name="Strong C."/>
            <person name="Farmer C."/>
            <person name="Delahaunty K."/>
            <person name="Markovic C."/>
            <person name="Hall O."/>
            <person name="Minx P."/>
            <person name="Tomlinson C."/>
            <person name="Mitreva M."/>
            <person name="Hou S."/>
            <person name="Chen J."/>
            <person name="Wollam A."/>
            <person name="Pepin K.H."/>
            <person name="Johnson M."/>
            <person name="Bhonagiri V."/>
            <person name="Zhang X."/>
            <person name="Suruliraj S."/>
            <person name="Warren W."/>
            <person name="Chinwalla A."/>
            <person name="Mardis E.R."/>
            <person name="Wilson R.K."/>
        </authorList>
    </citation>
    <scope>NUCLEOTIDE SEQUENCE [LARGE SCALE GENOMIC DNA]</scope>
    <source>
        <strain evidence="5">DSM 22608 / JCM 16073 / KCTC 15190 / YIT 12066</strain>
    </source>
</reference>
<keyword evidence="4" id="KW-0489">Methyltransferase</keyword>
<protein>
    <submittedName>
        <fullName evidence="4">Glycine hydroxymethyltransferase</fullName>
        <ecNumber evidence="4">2.1.2.1</ecNumber>
    </submittedName>
</protein>
<evidence type="ECO:0000259" key="3">
    <source>
        <dbReference type="Pfam" id="PF00464"/>
    </source>
</evidence>
<dbReference type="InterPro" id="IPR039429">
    <property type="entry name" value="SHMT-like_dom"/>
</dbReference>
<accession>E8LLX2</accession>
<organism evidence="4 5">
    <name type="scientific">Succinatimonas hippei (strain DSM 22608 / JCM 16073 / KCTC 15190 / YIT 12066)</name>
    <dbReference type="NCBI Taxonomy" id="762983"/>
    <lineage>
        <taxon>Bacteria</taxon>
        <taxon>Pseudomonadati</taxon>
        <taxon>Pseudomonadota</taxon>
        <taxon>Gammaproteobacteria</taxon>
        <taxon>Aeromonadales</taxon>
        <taxon>Succinivibrionaceae</taxon>
        <taxon>Succinatimonas</taxon>
    </lineage>
</organism>
<dbReference type="GO" id="GO:0032259">
    <property type="term" value="P:methylation"/>
    <property type="evidence" value="ECO:0007669"/>
    <property type="project" value="UniProtKB-KW"/>
</dbReference>
<keyword evidence="2" id="KW-0663">Pyridoxal phosphate</keyword>
<sequence>MNPLNVIRGFDPDLYAYFEKELEYQRLSLSFIPDENSTSPLCAAIMGSVLVNTIRHFSYNRVEGLEPLAAKRICELFKADHANVRPITIEAASRVVFQSLTRRGDVVMSLDLRKKEHCNSENLAYRFVNFGVDPQSGKLDMDAVEKQAMECKPQLIIVSPINYPLSLDYERFADIAHKCGAILWCDISQTAGLIAGGVLPSPLPHADVVTFSAHGAMQGPHSSVILCSNKYASSIDRMAITAGHNGLQSAELAALAARMSEMKDVVYSRYVHTVVDNAKALAEGLAAGGAKVLFGGTDSHLVIIDTKGCAVSARGAQELLMEAGVNVRICTMLTTDPNVKYDAVRFSTLPSTTRGANANQMREMGKTIAEFLQRPDEAHIKALKEKVSLITVGLPAFYDQWLSDIVRENLSRMSYMTSDSTIIRDSVHPSRLSMLTKKLKNNN</sequence>
<dbReference type="SUPFAM" id="SSF53383">
    <property type="entry name" value="PLP-dependent transferases"/>
    <property type="match status" value="1"/>
</dbReference>
<dbReference type="PANTHER" id="PTHR11680:SF35">
    <property type="entry name" value="SERINE HYDROXYMETHYLTRANSFERASE 1"/>
    <property type="match status" value="1"/>
</dbReference>
<dbReference type="EMBL" id="AEVO01000117">
    <property type="protein sequence ID" value="EFY06485.1"/>
    <property type="molecule type" value="Genomic_DNA"/>
</dbReference>
<dbReference type="Proteomes" id="UP000018458">
    <property type="component" value="Unassembled WGS sequence"/>
</dbReference>
<evidence type="ECO:0000256" key="1">
    <source>
        <dbReference type="ARBA" id="ARBA00001933"/>
    </source>
</evidence>
<evidence type="ECO:0000313" key="4">
    <source>
        <dbReference type="EMBL" id="EFY06485.1"/>
    </source>
</evidence>
<dbReference type="PANTHER" id="PTHR11680">
    <property type="entry name" value="SERINE HYDROXYMETHYLTRANSFERASE"/>
    <property type="match status" value="1"/>
</dbReference>
<keyword evidence="4" id="KW-0808">Transferase</keyword>
<dbReference type="GO" id="GO:0030170">
    <property type="term" value="F:pyridoxal phosphate binding"/>
    <property type="evidence" value="ECO:0007669"/>
    <property type="project" value="TreeGrafter"/>
</dbReference>
<dbReference type="InterPro" id="IPR015424">
    <property type="entry name" value="PyrdxlP-dep_Trfase"/>
</dbReference>
<proteinExistence type="predicted"/>
<dbReference type="InterPro" id="IPR015421">
    <property type="entry name" value="PyrdxlP-dep_Trfase_major"/>
</dbReference>
<dbReference type="Gene3D" id="3.90.1150.10">
    <property type="entry name" value="Aspartate Aminotransferase, domain 1"/>
    <property type="match status" value="1"/>
</dbReference>
<dbReference type="HOGENOM" id="CLU_022477_2_1_6"/>
<evidence type="ECO:0000313" key="5">
    <source>
        <dbReference type="Proteomes" id="UP000018458"/>
    </source>
</evidence>
<dbReference type="OrthoDB" id="9803846at2"/>
<dbReference type="GO" id="GO:0008168">
    <property type="term" value="F:methyltransferase activity"/>
    <property type="evidence" value="ECO:0007669"/>
    <property type="project" value="UniProtKB-KW"/>
</dbReference>
<dbReference type="GO" id="GO:0004372">
    <property type="term" value="F:glycine hydroxymethyltransferase activity"/>
    <property type="evidence" value="ECO:0007669"/>
    <property type="project" value="UniProtKB-EC"/>
</dbReference>
<dbReference type="AlphaFoldDB" id="E8LLX2"/>
<evidence type="ECO:0000256" key="2">
    <source>
        <dbReference type="ARBA" id="ARBA00022898"/>
    </source>
</evidence>
<name>E8LLX2_SUCHY</name>
<dbReference type="InterPro" id="IPR049943">
    <property type="entry name" value="Ser_HO-MeTrfase-like"/>
</dbReference>
<dbReference type="Gene3D" id="3.40.640.10">
    <property type="entry name" value="Type I PLP-dependent aspartate aminotransferase-like (Major domain)"/>
    <property type="match status" value="1"/>
</dbReference>
<feature type="domain" description="Serine hydroxymethyltransferase-like" evidence="3">
    <location>
        <begin position="10"/>
        <end position="368"/>
    </location>
</feature>
<dbReference type="GO" id="GO:0046653">
    <property type="term" value="P:tetrahydrofolate metabolic process"/>
    <property type="evidence" value="ECO:0007669"/>
    <property type="project" value="TreeGrafter"/>
</dbReference>
<comment type="cofactor">
    <cofactor evidence="1">
        <name>pyridoxal 5'-phosphate</name>
        <dbReference type="ChEBI" id="CHEBI:597326"/>
    </cofactor>
</comment>
<dbReference type="InterPro" id="IPR015422">
    <property type="entry name" value="PyrdxlP-dep_Trfase_small"/>
</dbReference>
<comment type="caution">
    <text evidence="4">The sequence shown here is derived from an EMBL/GenBank/DDBJ whole genome shotgun (WGS) entry which is preliminary data.</text>
</comment>
<keyword evidence="5" id="KW-1185">Reference proteome</keyword>
<dbReference type="Pfam" id="PF00464">
    <property type="entry name" value="SHMT"/>
    <property type="match status" value="1"/>
</dbReference>
<gene>
    <name evidence="4" type="primary">glyA</name>
    <name evidence="4" type="ORF">HMPREF9444_01745</name>
</gene>
<dbReference type="GO" id="GO:0019264">
    <property type="term" value="P:glycine biosynthetic process from serine"/>
    <property type="evidence" value="ECO:0007669"/>
    <property type="project" value="TreeGrafter"/>
</dbReference>
<dbReference type="eggNOG" id="COG0112">
    <property type="taxonomic scope" value="Bacteria"/>
</dbReference>
<dbReference type="GO" id="GO:0005829">
    <property type="term" value="C:cytosol"/>
    <property type="evidence" value="ECO:0007669"/>
    <property type="project" value="TreeGrafter"/>
</dbReference>
<dbReference type="EC" id="2.1.2.1" evidence="4"/>
<dbReference type="STRING" id="762983.HMPREF9444_01745"/>
<dbReference type="RefSeq" id="WP_009143910.1">
    <property type="nucleotide sequence ID" value="NZ_GL831047.1"/>
</dbReference>